<dbReference type="InterPro" id="IPR006860">
    <property type="entry name" value="FecR"/>
</dbReference>
<proteinExistence type="predicted"/>
<dbReference type="InterPro" id="IPR012373">
    <property type="entry name" value="Ferrdict_sens_TM"/>
</dbReference>
<dbReference type="InterPro" id="IPR032623">
    <property type="entry name" value="FecR_N"/>
</dbReference>
<dbReference type="PANTHER" id="PTHR30273">
    <property type="entry name" value="PERIPLASMIC SIGNAL SENSOR AND SIGMA FACTOR ACTIVATOR FECR-RELATED"/>
    <property type="match status" value="1"/>
</dbReference>
<dbReference type="AlphaFoldDB" id="A0A8J3F0S6"/>
<dbReference type="Gene3D" id="2.60.120.1440">
    <property type="match status" value="1"/>
</dbReference>
<name>A0A8J3F0S6_9BURK</name>
<feature type="domain" description="FecR N-terminal" evidence="2">
    <location>
        <begin position="25"/>
        <end position="66"/>
    </location>
</feature>
<gene>
    <name evidence="3" type="ORF">GCM10008066_05060</name>
</gene>
<protein>
    <recommendedName>
        <fullName evidence="5">DUF4880 domain-containing protein</fullName>
    </recommendedName>
</protein>
<dbReference type="RefSeq" id="WP_188379707.1">
    <property type="nucleotide sequence ID" value="NZ_BMDI01000001.1"/>
</dbReference>
<sequence>MSLQRSLLTDASTVHSPEHVRAVNEAAQWYARLQANQGSDALRGQWAQWLAADPEHGVAWEKVERVCQQFGRVPAKVAGSTLARSVQHARARRGMLRGFAILLAGGAGGLAIYRSDPLHVWHTDYATRTGERRDLVLADLSRLSLNTASRVDVAFSATQRLVELYAGEILVTTHPDTRTVSRPFVVETVHGRITALGTRFNVRMLDNETRVTVLEKAVEVRLAQPANTLQLTAGQQISFTATGFGVISNNEMAADAWHSGRLVVVDMPLRTLLAELSRYRSGYLACDDEVANIRVSGAFPLDDIDQTLLSLTESFPLRIDRFTRFWTVLKAGKSV</sequence>
<keyword evidence="4" id="KW-1185">Reference proteome</keyword>
<evidence type="ECO:0000313" key="4">
    <source>
        <dbReference type="Proteomes" id="UP000642180"/>
    </source>
</evidence>
<evidence type="ECO:0000259" key="1">
    <source>
        <dbReference type="Pfam" id="PF04773"/>
    </source>
</evidence>
<evidence type="ECO:0000313" key="3">
    <source>
        <dbReference type="EMBL" id="GGI16657.1"/>
    </source>
</evidence>
<comment type="caution">
    <text evidence="3">The sequence shown here is derived from an EMBL/GenBank/DDBJ whole genome shotgun (WGS) entry which is preliminary data.</text>
</comment>
<dbReference type="Pfam" id="PF16220">
    <property type="entry name" value="DUF4880"/>
    <property type="match status" value="1"/>
</dbReference>
<dbReference type="PANTHER" id="PTHR30273:SF2">
    <property type="entry name" value="PROTEIN FECR"/>
    <property type="match status" value="1"/>
</dbReference>
<dbReference type="GO" id="GO:0016989">
    <property type="term" value="F:sigma factor antagonist activity"/>
    <property type="evidence" value="ECO:0007669"/>
    <property type="project" value="TreeGrafter"/>
</dbReference>
<reference evidence="4" key="1">
    <citation type="journal article" date="2019" name="Int. J. Syst. Evol. Microbiol.">
        <title>The Global Catalogue of Microorganisms (GCM) 10K type strain sequencing project: providing services to taxonomists for standard genome sequencing and annotation.</title>
        <authorList>
            <consortium name="The Broad Institute Genomics Platform"/>
            <consortium name="The Broad Institute Genome Sequencing Center for Infectious Disease"/>
            <person name="Wu L."/>
            <person name="Ma J."/>
        </authorList>
    </citation>
    <scope>NUCLEOTIDE SEQUENCE [LARGE SCALE GENOMIC DNA]</scope>
    <source>
        <strain evidence="4">CCM 2767</strain>
    </source>
</reference>
<dbReference type="Pfam" id="PF04773">
    <property type="entry name" value="FecR"/>
    <property type="match status" value="1"/>
</dbReference>
<accession>A0A8J3F0S6</accession>
<feature type="domain" description="FecR protein" evidence="1">
    <location>
        <begin position="124"/>
        <end position="219"/>
    </location>
</feature>
<organism evidence="3 4">
    <name type="scientific">Oxalicibacterium faecigallinarum</name>
    <dbReference type="NCBI Taxonomy" id="573741"/>
    <lineage>
        <taxon>Bacteria</taxon>
        <taxon>Pseudomonadati</taxon>
        <taxon>Pseudomonadota</taxon>
        <taxon>Betaproteobacteria</taxon>
        <taxon>Burkholderiales</taxon>
        <taxon>Oxalobacteraceae</taxon>
        <taxon>Oxalicibacterium</taxon>
    </lineage>
</organism>
<dbReference type="Proteomes" id="UP000642180">
    <property type="component" value="Unassembled WGS sequence"/>
</dbReference>
<evidence type="ECO:0000259" key="2">
    <source>
        <dbReference type="Pfam" id="PF16220"/>
    </source>
</evidence>
<dbReference type="EMBL" id="BMDI01000001">
    <property type="protein sequence ID" value="GGI16657.1"/>
    <property type="molecule type" value="Genomic_DNA"/>
</dbReference>
<evidence type="ECO:0008006" key="5">
    <source>
        <dbReference type="Google" id="ProtNLM"/>
    </source>
</evidence>
<dbReference type="PIRSF" id="PIRSF018266">
    <property type="entry name" value="FecR"/>
    <property type="match status" value="1"/>
</dbReference>